<reference evidence="1" key="1">
    <citation type="submission" date="2020-03" db="EMBL/GenBank/DDBJ databases">
        <authorList>
            <person name="Weist P."/>
        </authorList>
    </citation>
    <scope>NUCLEOTIDE SEQUENCE</scope>
</reference>
<sequence>MQRKANHGSVIHCTQAVAEKSRTEANPVNSKPLCCKQDSKRSSDRSANYVFALFTANKSAVSVPPHSNHCGHLEREGSTLGTFVANSLSGTALTLRHVKLSGLAATRVFFLLSHTALSVPAYQSRRHSLSPAGLGGAKSLFT</sequence>
<gene>
    <name evidence="1" type="ORF">PLEPLA_LOCUS33725</name>
</gene>
<comment type="caution">
    <text evidence="1">The sequence shown here is derived from an EMBL/GenBank/DDBJ whole genome shotgun (WGS) entry which is preliminary data.</text>
</comment>
<dbReference type="Proteomes" id="UP001153269">
    <property type="component" value="Unassembled WGS sequence"/>
</dbReference>
<keyword evidence="2" id="KW-1185">Reference proteome</keyword>
<proteinExistence type="predicted"/>
<evidence type="ECO:0000313" key="2">
    <source>
        <dbReference type="Proteomes" id="UP001153269"/>
    </source>
</evidence>
<evidence type="ECO:0000313" key="1">
    <source>
        <dbReference type="EMBL" id="CAB1445981.1"/>
    </source>
</evidence>
<dbReference type="EMBL" id="CADEAL010003846">
    <property type="protein sequence ID" value="CAB1445981.1"/>
    <property type="molecule type" value="Genomic_DNA"/>
</dbReference>
<dbReference type="AlphaFoldDB" id="A0A9N7V8B1"/>
<organism evidence="1 2">
    <name type="scientific">Pleuronectes platessa</name>
    <name type="common">European plaice</name>
    <dbReference type="NCBI Taxonomy" id="8262"/>
    <lineage>
        <taxon>Eukaryota</taxon>
        <taxon>Metazoa</taxon>
        <taxon>Chordata</taxon>
        <taxon>Craniata</taxon>
        <taxon>Vertebrata</taxon>
        <taxon>Euteleostomi</taxon>
        <taxon>Actinopterygii</taxon>
        <taxon>Neopterygii</taxon>
        <taxon>Teleostei</taxon>
        <taxon>Neoteleostei</taxon>
        <taxon>Acanthomorphata</taxon>
        <taxon>Carangaria</taxon>
        <taxon>Pleuronectiformes</taxon>
        <taxon>Pleuronectoidei</taxon>
        <taxon>Pleuronectidae</taxon>
        <taxon>Pleuronectes</taxon>
    </lineage>
</organism>
<protein>
    <submittedName>
        <fullName evidence="1">Uncharacterized protein</fullName>
    </submittedName>
</protein>
<accession>A0A9N7V8B1</accession>
<name>A0A9N7V8B1_PLEPL</name>